<protein>
    <recommendedName>
        <fullName evidence="4">DUF5666 domain-containing protein</fullName>
    </recommendedName>
</protein>
<dbReference type="Proteomes" id="UP000287853">
    <property type="component" value="Unassembled WGS sequence"/>
</dbReference>
<dbReference type="AlphaFoldDB" id="A0A3S3QR44"/>
<comment type="caution">
    <text evidence="2">The sequence shown here is derived from an EMBL/GenBank/DDBJ whole genome shotgun (WGS) entry which is preliminary data.</text>
</comment>
<evidence type="ECO:0000313" key="2">
    <source>
        <dbReference type="EMBL" id="RWX45256.1"/>
    </source>
</evidence>
<evidence type="ECO:0000313" key="3">
    <source>
        <dbReference type="Proteomes" id="UP000287853"/>
    </source>
</evidence>
<evidence type="ECO:0000256" key="1">
    <source>
        <dbReference type="SAM" id="MobiDB-lite"/>
    </source>
</evidence>
<dbReference type="EMBL" id="MTKO01000081">
    <property type="protein sequence ID" value="RWX45256.1"/>
    <property type="molecule type" value="Genomic_DNA"/>
</dbReference>
<reference evidence="2 3" key="1">
    <citation type="submission" date="2017-01" db="EMBL/GenBank/DDBJ databases">
        <title>The cable genome- insights into the physiology and evolution of filamentous bacteria capable of sulfide oxidation via long distance electron transfer.</title>
        <authorList>
            <person name="Schreiber L."/>
            <person name="Bjerg J.T."/>
            <person name="Boggild A."/>
            <person name="Van De Vossenberg J."/>
            <person name="Meysman F."/>
            <person name="Nielsen L.P."/>
            <person name="Schramm A."/>
            <person name="Kjeldsen K.U."/>
        </authorList>
    </citation>
    <scope>NUCLEOTIDE SEQUENCE [LARGE SCALE GENOMIC DNA]</scope>
    <source>
        <strain evidence="2">MCF</strain>
    </source>
</reference>
<name>A0A3S3QR44_9BACT</name>
<gene>
    <name evidence="2" type="ORF">H206_00834</name>
</gene>
<accession>A0A3S3QR44</accession>
<sequence length="149" mass="16193">MNSLRILYLSGRGLVLVAVIFSGILLIPFHIVSAADEGQYAEMHTIESTGTVDSVHKDSLVIDDSAILLDGTVQLYDQYGNSADQSLFEEGDQVFVASAEDEQAGKWWIVSIKLAKKGSGKKEDTSSGQEQTRQSEGKGIQKIDGVWTN</sequence>
<evidence type="ECO:0008006" key="4">
    <source>
        <dbReference type="Google" id="ProtNLM"/>
    </source>
</evidence>
<keyword evidence="3" id="KW-1185">Reference proteome</keyword>
<proteinExistence type="predicted"/>
<feature type="region of interest" description="Disordered" evidence="1">
    <location>
        <begin position="116"/>
        <end position="149"/>
    </location>
</feature>
<organism evidence="2 3">
    <name type="scientific">Candidatus Electrothrix aarhusensis</name>
    <dbReference type="NCBI Taxonomy" id="1859131"/>
    <lineage>
        <taxon>Bacteria</taxon>
        <taxon>Pseudomonadati</taxon>
        <taxon>Thermodesulfobacteriota</taxon>
        <taxon>Desulfobulbia</taxon>
        <taxon>Desulfobulbales</taxon>
        <taxon>Desulfobulbaceae</taxon>
        <taxon>Candidatus Electrothrix</taxon>
    </lineage>
</organism>